<dbReference type="PROSITE" id="PS50088">
    <property type="entry name" value="ANK_REPEAT"/>
    <property type="match status" value="3"/>
</dbReference>
<dbReference type="OrthoDB" id="194358at2759"/>
<dbReference type="SMART" id="SM00248">
    <property type="entry name" value="ANK"/>
    <property type="match status" value="5"/>
</dbReference>
<dbReference type="Gene3D" id="1.25.40.20">
    <property type="entry name" value="Ankyrin repeat-containing domain"/>
    <property type="match status" value="2"/>
</dbReference>
<proteinExistence type="predicted"/>
<reference evidence="3" key="2">
    <citation type="submission" date="2025-08" db="UniProtKB">
        <authorList>
            <consortium name="RefSeq"/>
        </authorList>
    </citation>
    <scope>IDENTIFICATION</scope>
    <source>
        <tissue evidence="3">Adult</tissue>
    </source>
</reference>
<feature type="repeat" description="ANK" evidence="1">
    <location>
        <begin position="328"/>
        <end position="361"/>
    </location>
</feature>
<dbReference type="InterPro" id="IPR002110">
    <property type="entry name" value="Ankyrin_rpt"/>
</dbReference>
<dbReference type="Pfam" id="PF12796">
    <property type="entry name" value="Ank_2"/>
    <property type="match status" value="1"/>
</dbReference>
<dbReference type="FunCoup" id="A0A6I9VFZ1">
    <property type="interactions" value="40"/>
</dbReference>
<feature type="repeat" description="ANK" evidence="1">
    <location>
        <begin position="262"/>
        <end position="294"/>
    </location>
</feature>
<organism evidence="2 3">
    <name type="scientific">Bactrocera dorsalis</name>
    <name type="common">Oriental fruit fly</name>
    <name type="synonym">Dacus dorsalis</name>
    <dbReference type="NCBI Taxonomy" id="27457"/>
    <lineage>
        <taxon>Eukaryota</taxon>
        <taxon>Metazoa</taxon>
        <taxon>Ecdysozoa</taxon>
        <taxon>Arthropoda</taxon>
        <taxon>Hexapoda</taxon>
        <taxon>Insecta</taxon>
        <taxon>Pterygota</taxon>
        <taxon>Neoptera</taxon>
        <taxon>Endopterygota</taxon>
        <taxon>Diptera</taxon>
        <taxon>Brachycera</taxon>
        <taxon>Muscomorpha</taxon>
        <taxon>Tephritoidea</taxon>
        <taxon>Tephritidae</taxon>
        <taxon>Bactrocera</taxon>
        <taxon>Bactrocera</taxon>
    </lineage>
</organism>
<keyword evidence="1" id="KW-0040">ANK repeat</keyword>
<feature type="repeat" description="ANK" evidence="1">
    <location>
        <begin position="295"/>
        <end position="327"/>
    </location>
</feature>
<dbReference type="RefSeq" id="XP_011208731.2">
    <property type="nucleotide sequence ID" value="XM_011210429.3"/>
</dbReference>
<dbReference type="AlphaFoldDB" id="A0A6I9VFZ1"/>
<dbReference type="PROSITE" id="PS50297">
    <property type="entry name" value="ANK_REP_REGION"/>
    <property type="match status" value="2"/>
</dbReference>
<reference evidence="2" key="1">
    <citation type="submission" date="2025-05" db="UniProtKB">
        <authorList>
            <consortium name="RefSeq"/>
        </authorList>
    </citation>
    <scope>NUCLEOTIDE SEQUENCE [LARGE SCALE GENOMIC DNA]</scope>
</reference>
<dbReference type="SUPFAM" id="SSF48403">
    <property type="entry name" value="Ankyrin repeat"/>
    <property type="match status" value="1"/>
</dbReference>
<dbReference type="GO" id="GO:0042981">
    <property type="term" value="P:regulation of apoptotic process"/>
    <property type="evidence" value="ECO:0007669"/>
    <property type="project" value="TreeGrafter"/>
</dbReference>
<dbReference type="KEGG" id="bdr:105229924"/>
<dbReference type="Proteomes" id="UP001652620">
    <property type="component" value="Chromosome 2"/>
</dbReference>
<name>A0A6I9VFZ1_BACDO</name>
<dbReference type="PANTHER" id="PTHR24183:SF1">
    <property type="entry name" value="FIBRONECTIN TYPE 3 AND ANKYRIN REPEAT DOMAINS PROTEIN 1"/>
    <property type="match status" value="1"/>
</dbReference>
<protein>
    <submittedName>
        <fullName evidence="3">Ankyrin repeat protein RF_0381</fullName>
    </submittedName>
</protein>
<evidence type="ECO:0000256" key="1">
    <source>
        <dbReference type="PROSITE-ProRule" id="PRU00023"/>
    </source>
</evidence>
<dbReference type="GO" id="GO:0005634">
    <property type="term" value="C:nucleus"/>
    <property type="evidence" value="ECO:0007669"/>
    <property type="project" value="TreeGrafter"/>
</dbReference>
<evidence type="ECO:0000313" key="3">
    <source>
        <dbReference type="RefSeq" id="XP_011208731.2"/>
    </source>
</evidence>
<dbReference type="InParanoid" id="A0A6I9VFZ1"/>
<keyword evidence="2" id="KW-1185">Reference proteome</keyword>
<accession>A0A6I9VFZ1</accession>
<gene>
    <name evidence="3" type="primary">LOC105229924</name>
</gene>
<dbReference type="InterPro" id="IPR036770">
    <property type="entry name" value="Ankyrin_rpt-contain_sf"/>
</dbReference>
<evidence type="ECO:0000313" key="2">
    <source>
        <dbReference type="Proteomes" id="UP001652620"/>
    </source>
</evidence>
<dbReference type="PANTHER" id="PTHR24183">
    <property type="entry name" value="FIBRONECTIN TYPE 3 AND ANKYRIN REPEAT DOMAINS PROTEIN 1"/>
    <property type="match status" value="1"/>
</dbReference>
<dbReference type="GeneID" id="105229924"/>
<sequence>MQKRESESKNSDISEGNEKFAIEENDKLCADAPNGYCENDKEIARNVADIIKMEVDGEKQAYDCDISPDNEDEHTSGDNLLGDEKTVGNIGENCVVPCDTAFNVRVVEEKLNSVCLDWNLLDVIEVYKIEKYHRRRGWEQVAWVGYAPTTIENLAESFTYRLRIKGQRFSESLGLFEDVKVSPEFLVTTLAPQPTALCLHRAIKKGQQFLVKRILRRRPSLLDYPGPNSYLPLANAIMSGEHCVTDVLLSHGASVHTGNPLNGRTPLQLAFYHGRLAVARILLNRKAQLEATDINGMTACHFAVDANQLELLRFALENGANVNATDACGWSLLSRAVVMGADACILKLLLTYGADAKSVDKLGKTCVDLAHIYKNDIASDYLVKALRPK</sequence>